<dbReference type="InterPro" id="IPR019236">
    <property type="entry name" value="APP1_cat"/>
</dbReference>
<comment type="caution">
    <text evidence="2">The sequence shown here is derived from an EMBL/GenBank/DDBJ whole genome shotgun (WGS) entry which is preliminary data.</text>
</comment>
<dbReference type="Proteomes" id="UP000232196">
    <property type="component" value="Unassembled WGS sequence"/>
</dbReference>
<evidence type="ECO:0000259" key="1">
    <source>
        <dbReference type="Pfam" id="PF09949"/>
    </source>
</evidence>
<dbReference type="PANTHER" id="PTHR28208:SF3">
    <property type="entry name" value="PHOSPHATIDATE PHOSPHATASE APP1"/>
    <property type="match status" value="1"/>
</dbReference>
<sequence>MTEETERKISKNTEKRRAAICGGTLGRENRYYIRGQVVDISVSEEMMDPKKWDLLTGLFQGQEKEITPFLDYGLESVRKPILLAEIVDQSGKVLHRSPEIRGDESGFFFHEFTFPLAPGNYTFHIHFLKPDSYRQFGKDLAYLNTPGKHELVSQSLIGMGALRILSEEYTGIVTTSDIDQTYLATDIHSNKGKISTLFETPEQKLPLPGMPTLFKELREATSDSPLCFISASPHFFRRTLLSTFRTQGVKTESLHLKYLEGTLKGMVDKFWDTLSHPTRFLTEGLWGAVERVRKFAGSSFQSLFDQLAYKLTILLRDRIYLPTNSKEILLGDNTESDYLIFILYQFILTGALQGKELEDYLYKLNFLGRDAITRDNAKLIRELAEENRRIHGDINPVQLVLVNKTELGPPSEEMKWNVRSALPTGLDPWKMEGIEPYIPTDGALGFALVMVERDILDLSSVLKISGDMAGQWFEGKVIEPNVLLELAKKLELPVETDPIHKKFVKTLKEVLEA</sequence>
<dbReference type="AlphaFoldDB" id="A0A2M9XE90"/>
<reference evidence="2 3" key="1">
    <citation type="submission" date="2017-07" db="EMBL/GenBank/DDBJ databases">
        <title>Leptospira spp. isolated from tropical soils.</title>
        <authorList>
            <person name="Thibeaux R."/>
            <person name="Iraola G."/>
            <person name="Ferres I."/>
            <person name="Bierque E."/>
            <person name="Girault D."/>
            <person name="Soupe-Gilbert M.-E."/>
            <person name="Picardeau M."/>
            <person name="Goarant C."/>
        </authorList>
    </citation>
    <scope>NUCLEOTIDE SEQUENCE [LARGE SCALE GENOMIC DNA]</scope>
    <source>
        <strain evidence="2 3">MCA1-C-A1</strain>
    </source>
</reference>
<dbReference type="Pfam" id="PF09949">
    <property type="entry name" value="APP1_cat"/>
    <property type="match status" value="1"/>
</dbReference>
<dbReference type="InterPro" id="IPR052935">
    <property type="entry name" value="Mg2+_PAP"/>
</dbReference>
<name>A0A2M9XE90_9LEPT</name>
<keyword evidence="3" id="KW-1185">Reference proteome</keyword>
<protein>
    <recommendedName>
        <fullName evidence="1">Phosphatidate phosphatase APP1 catalytic domain-containing protein</fullName>
    </recommendedName>
</protein>
<dbReference type="RefSeq" id="WP_100705806.1">
    <property type="nucleotide sequence ID" value="NZ_NPDL01000015.1"/>
</dbReference>
<dbReference type="OrthoDB" id="335383at2"/>
<evidence type="ECO:0000313" key="2">
    <source>
        <dbReference type="EMBL" id="PJZ26006.1"/>
    </source>
</evidence>
<proteinExistence type="predicted"/>
<dbReference type="GO" id="GO:0008195">
    <property type="term" value="F:phosphatidate phosphatase activity"/>
    <property type="evidence" value="ECO:0007669"/>
    <property type="project" value="InterPro"/>
</dbReference>
<organism evidence="2 3">
    <name type="scientific">Leptospira hartskeerlii</name>
    <dbReference type="NCBI Taxonomy" id="2023177"/>
    <lineage>
        <taxon>Bacteria</taxon>
        <taxon>Pseudomonadati</taxon>
        <taxon>Spirochaetota</taxon>
        <taxon>Spirochaetia</taxon>
        <taxon>Leptospirales</taxon>
        <taxon>Leptospiraceae</taxon>
        <taxon>Leptospira</taxon>
    </lineage>
</organism>
<dbReference type="EMBL" id="NPDN01000003">
    <property type="protein sequence ID" value="PJZ26006.1"/>
    <property type="molecule type" value="Genomic_DNA"/>
</dbReference>
<gene>
    <name evidence="2" type="ORF">CH357_05745</name>
</gene>
<accession>A0A2M9XE90</accession>
<evidence type="ECO:0000313" key="3">
    <source>
        <dbReference type="Proteomes" id="UP000232196"/>
    </source>
</evidence>
<feature type="domain" description="Phosphatidate phosphatase APP1 catalytic" evidence="1">
    <location>
        <begin position="175"/>
        <end position="272"/>
    </location>
</feature>
<dbReference type="PANTHER" id="PTHR28208">
    <property type="entry name" value="PHOSPHATIDATE PHOSPHATASE APP1"/>
    <property type="match status" value="1"/>
</dbReference>